<reference evidence="2" key="1">
    <citation type="submission" date="2018-06" db="EMBL/GenBank/DDBJ databases">
        <authorList>
            <person name="Zhirakovskaya E."/>
        </authorList>
    </citation>
    <scope>NUCLEOTIDE SEQUENCE</scope>
</reference>
<dbReference type="InterPro" id="IPR012348">
    <property type="entry name" value="RNR-like"/>
</dbReference>
<comment type="similarity">
    <text evidence="1">Belongs to the ribonucleoside diphosphate reductase small chain family.</text>
</comment>
<dbReference type="PANTHER" id="PTHR23409">
    <property type="entry name" value="RIBONUCLEOSIDE-DIPHOSPHATE REDUCTASE SMALL CHAIN"/>
    <property type="match status" value="1"/>
</dbReference>
<dbReference type="EC" id="1.17.4.1" evidence="2"/>
<dbReference type="GO" id="GO:0004748">
    <property type="term" value="F:ribonucleoside-diphosphate reductase activity, thioredoxin disulfide as acceptor"/>
    <property type="evidence" value="ECO:0007669"/>
    <property type="project" value="UniProtKB-EC"/>
</dbReference>
<dbReference type="CDD" id="cd01049">
    <property type="entry name" value="RNRR2"/>
    <property type="match status" value="1"/>
</dbReference>
<dbReference type="Gene3D" id="1.10.620.20">
    <property type="entry name" value="Ribonucleotide Reductase, subunit A"/>
    <property type="match status" value="1"/>
</dbReference>
<dbReference type="InterPro" id="IPR033909">
    <property type="entry name" value="RNR_small"/>
</dbReference>
<dbReference type="NCBIfam" id="NF005550">
    <property type="entry name" value="PRK07209.1"/>
    <property type="match status" value="1"/>
</dbReference>
<dbReference type="PIRSF" id="PIRSF000355">
    <property type="entry name" value="NrdB"/>
    <property type="match status" value="1"/>
</dbReference>
<proteinExistence type="inferred from homology"/>
<dbReference type="GO" id="GO:0009263">
    <property type="term" value="P:deoxyribonucleotide biosynthetic process"/>
    <property type="evidence" value="ECO:0007669"/>
    <property type="project" value="InterPro"/>
</dbReference>
<dbReference type="InterPro" id="IPR000358">
    <property type="entry name" value="RNR_small_fam"/>
</dbReference>
<dbReference type="PANTHER" id="PTHR23409:SF18">
    <property type="entry name" value="RIBONUCLEOSIDE-DIPHOSPHATE REDUCTASE SUBUNIT M2"/>
    <property type="match status" value="1"/>
</dbReference>
<evidence type="ECO:0000313" key="2">
    <source>
        <dbReference type="EMBL" id="VAW90704.1"/>
    </source>
</evidence>
<evidence type="ECO:0000256" key="1">
    <source>
        <dbReference type="ARBA" id="ARBA00009303"/>
    </source>
</evidence>
<dbReference type="InterPro" id="IPR009078">
    <property type="entry name" value="Ferritin-like_SF"/>
</dbReference>
<protein>
    <submittedName>
        <fullName evidence="2">Ribonucleotide reductase of class Ia (Aerobic), beta subunit</fullName>
        <ecNumber evidence="2">1.17.4.1</ecNumber>
    </submittedName>
</protein>
<name>A0A3B1AAE6_9ZZZZ</name>
<sequence>MMNWDDPLANFKNDTENDPVLNENTLNSSVIDQDEIIMTNSEPVQIAIQPVNADDKRVVNGLTDINQLAPFKYPWAWEFFLNANKNHWTPLDINMSKDVHDYQRRLTIEEKHVYENVLSYLTTSDILAMRNVGLAVMEKMTAPELQIYQARQVYEEALHTWTYQHCIESIGLDQGEIYNRYRVVPAINNKIQMANTKINSVLRPDIDLNDKDELENFVMSYMFFAGVFEGCWFYNGFSPIFSLQRRGLMTGTAEQFQYIMRDEVLHCAFGIRTVKQIISENNVSLNPAHIRDMWLEADACETEYAHYILPDPILGYSADEHISQFRFIANRRAKQLHQAEPFPGAENTLGWLDEQANLRKEKNFFETRVTEYQTGGALKWE</sequence>
<organism evidence="2">
    <name type="scientific">hydrothermal vent metagenome</name>
    <dbReference type="NCBI Taxonomy" id="652676"/>
    <lineage>
        <taxon>unclassified sequences</taxon>
        <taxon>metagenomes</taxon>
        <taxon>ecological metagenomes</taxon>
    </lineage>
</organism>
<gene>
    <name evidence="2" type="ORF">MNBD_GAMMA21-1784</name>
</gene>
<keyword evidence="2" id="KW-0560">Oxidoreductase</keyword>
<accession>A0A3B1AAE6</accession>
<dbReference type="Pfam" id="PF00268">
    <property type="entry name" value="Ribonuc_red_sm"/>
    <property type="match status" value="1"/>
</dbReference>
<dbReference type="SUPFAM" id="SSF47240">
    <property type="entry name" value="Ferritin-like"/>
    <property type="match status" value="1"/>
</dbReference>
<dbReference type="EMBL" id="UOFR01000003">
    <property type="protein sequence ID" value="VAW90704.1"/>
    <property type="molecule type" value="Genomic_DNA"/>
</dbReference>
<dbReference type="AlphaFoldDB" id="A0A3B1AAE6"/>